<evidence type="ECO:0000313" key="1">
    <source>
        <dbReference type="EMBL" id="KAK4223228.1"/>
    </source>
</evidence>
<organism evidence="1 2">
    <name type="scientific">Podospora fimiseda</name>
    <dbReference type="NCBI Taxonomy" id="252190"/>
    <lineage>
        <taxon>Eukaryota</taxon>
        <taxon>Fungi</taxon>
        <taxon>Dikarya</taxon>
        <taxon>Ascomycota</taxon>
        <taxon>Pezizomycotina</taxon>
        <taxon>Sordariomycetes</taxon>
        <taxon>Sordariomycetidae</taxon>
        <taxon>Sordariales</taxon>
        <taxon>Podosporaceae</taxon>
        <taxon>Podospora</taxon>
    </lineage>
</organism>
<dbReference type="AlphaFoldDB" id="A0AAN7BH67"/>
<sequence length="308" mass="35343">MDHAGSMAMQKNEKLLLPPGCKKEGKKCCVLCVCLQVPISSRFPFNQSSNYPPSFVTILETGESYTPLTDQAARADYRSQPGKLEKRRGQREQTGALGGIMTEMVGVQPRRGPFFSVSSPFRHPFPPPIRSWVFKERRMDRRGKMCLNKPCRSQGNGRQCKFDDPTNIFDASSLFPSVAFDKAFFCFAEKKKKKKKPDKICQDHPFRMPPYTEKEEFLFLFCRGVFAESKGRLKMQKKNCLVCVCETRRVFLAITQNDAFAGKRQKKKNGSHVFLSGKPQVREILDDIRLFAPFRRPKRLSKSNFKQT</sequence>
<accession>A0AAN7BH67</accession>
<comment type="caution">
    <text evidence="1">The sequence shown here is derived from an EMBL/GenBank/DDBJ whole genome shotgun (WGS) entry which is preliminary data.</text>
</comment>
<evidence type="ECO:0000313" key="2">
    <source>
        <dbReference type="Proteomes" id="UP001301958"/>
    </source>
</evidence>
<protein>
    <submittedName>
        <fullName evidence="1">Uncharacterized protein</fullName>
    </submittedName>
</protein>
<proteinExistence type="predicted"/>
<dbReference type="Proteomes" id="UP001301958">
    <property type="component" value="Unassembled WGS sequence"/>
</dbReference>
<reference evidence="1" key="2">
    <citation type="submission" date="2023-05" db="EMBL/GenBank/DDBJ databases">
        <authorList>
            <consortium name="Lawrence Berkeley National Laboratory"/>
            <person name="Steindorff A."/>
            <person name="Hensen N."/>
            <person name="Bonometti L."/>
            <person name="Westerberg I."/>
            <person name="Brannstrom I.O."/>
            <person name="Guillou S."/>
            <person name="Cros-Aarteil S."/>
            <person name="Calhoun S."/>
            <person name="Haridas S."/>
            <person name="Kuo A."/>
            <person name="Mondo S."/>
            <person name="Pangilinan J."/>
            <person name="Riley R."/>
            <person name="Labutti K."/>
            <person name="Andreopoulos B."/>
            <person name="Lipzen A."/>
            <person name="Chen C."/>
            <person name="Yanf M."/>
            <person name="Daum C."/>
            <person name="Ng V."/>
            <person name="Clum A."/>
            <person name="Ohm R."/>
            <person name="Martin F."/>
            <person name="Silar P."/>
            <person name="Natvig D."/>
            <person name="Lalanne C."/>
            <person name="Gautier V."/>
            <person name="Ament-Velasquez S.L."/>
            <person name="Kruys A."/>
            <person name="Hutchinson M.I."/>
            <person name="Powell A.J."/>
            <person name="Barry K."/>
            <person name="Miller A.N."/>
            <person name="Grigoriev I.V."/>
            <person name="Debuchy R."/>
            <person name="Gladieux P."/>
            <person name="Thoren M.H."/>
            <person name="Johannesson H."/>
        </authorList>
    </citation>
    <scope>NUCLEOTIDE SEQUENCE</scope>
    <source>
        <strain evidence="1">CBS 990.96</strain>
    </source>
</reference>
<reference evidence="1" key="1">
    <citation type="journal article" date="2023" name="Mol. Phylogenet. Evol.">
        <title>Genome-scale phylogeny and comparative genomics of the fungal order Sordariales.</title>
        <authorList>
            <person name="Hensen N."/>
            <person name="Bonometti L."/>
            <person name="Westerberg I."/>
            <person name="Brannstrom I.O."/>
            <person name="Guillou S."/>
            <person name="Cros-Aarteil S."/>
            <person name="Calhoun S."/>
            <person name="Haridas S."/>
            <person name="Kuo A."/>
            <person name="Mondo S."/>
            <person name="Pangilinan J."/>
            <person name="Riley R."/>
            <person name="LaButti K."/>
            <person name="Andreopoulos B."/>
            <person name="Lipzen A."/>
            <person name="Chen C."/>
            <person name="Yan M."/>
            <person name="Daum C."/>
            <person name="Ng V."/>
            <person name="Clum A."/>
            <person name="Steindorff A."/>
            <person name="Ohm R.A."/>
            <person name="Martin F."/>
            <person name="Silar P."/>
            <person name="Natvig D.O."/>
            <person name="Lalanne C."/>
            <person name="Gautier V."/>
            <person name="Ament-Velasquez S.L."/>
            <person name="Kruys A."/>
            <person name="Hutchinson M.I."/>
            <person name="Powell A.J."/>
            <person name="Barry K."/>
            <person name="Miller A.N."/>
            <person name="Grigoriev I.V."/>
            <person name="Debuchy R."/>
            <person name="Gladieux P."/>
            <person name="Hiltunen Thoren M."/>
            <person name="Johannesson H."/>
        </authorList>
    </citation>
    <scope>NUCLEOTIDE SEQUENCE</scope>
    <source>
        <strain evidence="1">CBS 990.96</strain>
    </source>
</reference>
<name>A0AAN7BH67_9PEZI</name>
<keyword evidence="2" id="KW-1185">Reference proteome</keyword>
<gene>
    <name evidence="1" type="ORF">QBC38DRAFT_447553</name>
</gene>
<dbReference type="EMBL" id="MU865434">
    <property type="protein sequence ID" value="KAK4223228.1"/>
    <property type="molecule type" value="Genomic_DNA"/>
</dbReference>